<proteinExistence type="predicted"/>
<evidence type="ECO:0000256" key="1">
    <source>
        <dbReference type="SAM" id="MobiDB-lite"/>
    </source>
</evidence>
<comment type="caution">
    <text evidence="2">The sequence shown here is derived from an EMBL/GenBank/DDBJ whole genome shotgun (WGS) entry which is preliminary data.</text>
</comment>
<feature type="compositionally biased region" description="Gly residues" evidence="1">
    <location>
        <begin position="51"/>
        <end position="61"/>
    </location>
</feature>
<dbReference type="EMBL" id="PXWG01000043">
    <property type="protein sequence ID" value="PSJ27428.1"/>
    <property type="molecule type" value="Genomic_DNA"/>
</dbReference>
<gene>
    <name evidence="2" type="ORF">B7P34_17755</name>
</gene>
<keyword evidence="3" id="KW-1185">Reference proteome</keyword>
<dbReference type="AlphaFoldDB" id="A0A9X7PGV4"/>
<dbReference type="RefSeq" id="WP_106677660.1">
    <property type="nucleotide sequence ID" value="NZ_PXWG01000043.1"/>
</dbReference>
<sequence length="61" mass="6498">MPLTPRTDVLGRTVHLPELLAAGLKAELHPGHEAVRAATTPWTRKHLHRMGGCGVPGGDRG</sequence>
<name>A0A9X7PGV4_9ACTN</name>
<accession>A0A9X7PGV4</accession>
<evidence type="ECO:0000313" key="2">
    <source>
        <dbReference type="EMBL" id="PSJ27428.1"/>
    </source>
</evidence>
<evidence type="ECO:0000313" key="3">
    <source>
        <dbReference type="Proteomes" id="UP000242427"/>
    </source>
</evidence>
<feature type="region of interest" description="Disordered" evidence="1">
    <location>
        <begin position="41"/>
        <end position="61"/>
    </location>
</feature>
<reference evidence="2 3" key="1">
    <citation type="submission" date="2018-03" db="EMBL/GenBank/DDBJ databases">
        <title>Chitinolytic properties of Streptosporangium nondiastaticum TBG75A20.</title>
        <authorList>
            <person name="Gayathri V."/>
            <person name="Shiburaj S."/>
        </authorList>
    </citation>
    <scope>NUCLEOTIDE SEQUENCE [LARGE SCALE GENOMIC DNA]</scope>
    <source>
        <strain evidence="2 3">TBG75A20</strain>
    </source>
</reference>
<dbReference type="Proteomes" id="UP000242427">
    <property type="component" value="Unassembled WGS sequence"/>
</dbReference>
<organism evidence="2 3">
    <name type="scientific">Streptosporangium nondiastaticum</name>
    <dbReference type="NCBI Taxonomy" id="35764"/>
    <lineage>
        <taxon>Bacteria</taxon>
        <taxon>Bacillati</taxon>
        <taxon>Actinomycetota</taxon>
        <taxon>Actinomycetes</taxon>
        <taxon>Streptosporangiales</taxon>
        <taxon>Streptosporangiaceae</taxon>
        <taxon>Streptosporangium</taxon>
    </lineage>
</organism>
<protein>
    <submittedName>
        <fullName evidence="2">Uncharacterized protein</fullName>
    </submittedName>
</protein>